<evidence type="ECO:0000313" key="5">
    <source>
        <dbReference type="Proteomes" id="UP000002730"/>
    </source>
</evidence>
<keyword evidence="2 3" id="KW-1005">Bacterial flagellum biogenesis</keyword>
<dbReference type="STRING" id="573061.Clocel_1720"/>
<keyword evidence="4" id="KW-0966">Cell projection</keyword>
<accession>D9SKG8</accession>
<sequence length="217" mass="23372">MTISGVSAFKAESTETNKANNGVVTGTKTANGTKIVDGKTTDKNMFVRLLSAQLKNQDPSNPADSTQYVAQMAQFSALEQMTNLNTTMTFSSANNLVGKTVVTKYTDEKGNYITGTVAGTTQKDGNVYLLLDSADGKFTMSDILSVEQKQELSSAGEYVGKNVTVNRVDENKNYLKGKITSVINGLDGYLYGKLQYVKDGQTLSATIALKEIITVDE</sequence>
<dbReference type="eggNOG" id="COG1843">
    <property type="taxonomic scope" value="Bacteria"/>
</dbReference>
<dbReference type="OrthoDB" id="280334at2"/>
<gene>
    <name evidence="4" type="ordered locus">Clocel_1720</name>
</gene>
<evidence type="ECO:0000313" key="4">
    <source>
        <dbReference type="EMBL" id="ADL51464.1"/>
    </source>
</evidence>
<protein>
    <recommendedName>
        <fullName evidence="3">Basal-body rod modification protein FlgD</fullName>
    </recommendedName>
</protein>
<dbReference type="AlphaFoldDB" id="D9SKG8"/>
<dbReference type="GO" id="GO:0044781">
    <property type="term" value="P:bacterial-type flagellum organization"/>
    <property type="evidence" value="ECO:0007669"/>
    <property type="project" value="UniProtKB-UniRule"/>
</dbReference>
<proteinExistence type="inferred from homology"/>
<dbReference type="HOGENOM" id="CLU_1270449_0_0_9"/>
<organism evidence="4 5">
    <name type="scientific">Clostridium cellulovorans (strain ATCC 35296 / DSM 3052 / OCM 3 / 743B)</name>
    <dbReference type="NCBI Taxonomy" id="573061"/>
    <lineage>
        <taxon>Bacteria</taxon>
        <taxon>Bacillati</taxon>
        <taxon>Bacillota</taxon>
        <taxon>Clostridia</taxon>
        <taxon>Eubacteriales</taxon>
        <taxon>Clostridiaceae</taxon>
        <taxon>Clostridium</taxon>
    </lineage>
</organism>
<comment type="similarity">
    <text evidence="1 3">Belongs to the FlgD family.</text>
</comment>
<name>D9SKG8_CLOC7</name>
<reference evidence="4 5" key="1">
    <citation type="submission" date="2010-08" db="EMBL/GenBank/DDBJ databases">
        <title>Complete sequence of Clostridium cellulovorans 743B.</title>
        <authorList>
            <consortium name="US DOE Joint Genome Institute"/>
            <person name="Lucas S."/>
            <person name="Copeland A."/>
            <person name="Lapidus A."/>
            <person name="Cheng J.-F."/>
            <person name="Bruce D."/>
            <person name="Goodwin L."/>
            <person name="Pitluck S."/>
            <person name="Chertkov O."/>
            <person name="Detter J.C."/>
            <person name="Han C."/>
            <person name="Tapia R."/>
            <person name="Land M."/>
            <person name="Hauser L."/>
            <person name="Chang Y.-J."/>
            <person name="Jeffries C."/>
            <person name="Kyrpides N."/>
            <person name="Ivanova N."/>
            <person name="Mikhailova N."/>
            <person name="Hemme C.L."/>
            <person name="Woyke T."/>
        </authorList>
    </citation>
    <scope>NUCLEOTIDE SEQUENCE [LARGE SCALE GENOMIC DNA]</scope>
    <source>
        <strain evidence="5">ATCC 35296 / DSM 3052 / OCM 3 / 743B</strain>
    </source>
</reference>
<evidence type="ECO:0000256" key="1">
    <source>
        <dbReference type="ARBA" id="ARBA00010577"/>
    </source>
</evidence>
<dbReference type="RefSeq" id="WP_010077324.1">
    <property type="nucleotide sequence ID" value="NC_014393.1"/>
</dbReference>
<evidence type="ECO:0000256" key="2">
    <source>
        <dbReference type="ARBA" id="ARBA00022795"/>
    </source>
</evidence>
<comment type="function">
    <text evidence="3">Required for flagellar hook formation. May act as a scaffolding protein.</text>
</comment>
<dbReference type="Proteomes" id="UP000002730">
    <property type="component" value="Chromosome"/>
</dbReference>
<keyword evidence="4" id="KW-0969">Cilium</keyword>
<keyword evidence="5" id="KW-1185">Reference proteome</keyword>
<dbReference type="InterPro" id="IPR005648">
    <property type="entry name" value="FlgD"/>
</dbReference>
<dbReference type="EMBL" id="CP002160">
    <property type="protein sequence ID" value="ADL51464.1"/>
    <property type="molecule type" value="Genomic_DNA"/>
</dbReference>
<keyword evidence="4" id="KW-0282">Flagellum</keyword>
<dbReference type="KEGG" id="ccb:Clocel_1720"/>
<dbReference type="Pfam" id="PF03963">
    <property type="entry name" value="FlgD"/>
    <property type="match status" value="1"/>
</dbReference>
<evidence type="ECO:0000256" key="3">
    <source>
        <dbReference type="RuleBase" id="RU362076"/>
    </source>
</evidence>